<evidence type="ECO:0000259" key="2">
    <source>
        <dbReference type="Pfam" id="PF00042"/>
    </source>
</evidence>
<dbReference type="SUPFAM" id="SSF46458">
    <property type="entry name" value="Globin-like"/>
    <property type="match status" value="1"/>
</dbReference>
<keyword evidence="1" id="KW-0561">Oxygen transport</keyword>
<dbReference type="GO" id="GO:0020037">
    <property type="term" value="F:heme binding"/>
    <property type="evidence" value="ECO:0007669"/>
    <property type="project" value="InterPro"/>
</dbReference>
<evidence type="ECO:0000256" key="1">
    <source>
        <dbReference type="RuleBase" id="RU000356"/>
    </source>
</evidence>
<dbReference type="Pfam" id="PF00042">
    <property type="entry name" value="Globin"/>
    <property type="match status" value="1"/>
</dbReference>
<dbReference type="Gene3D" id="1.10.490.10">
    <property type="entry name" value="Globins"/>
    <property type="match status" value="1"/>
</dbReference>
<keyword evidence="1" id="KW-0349">Heme</keyword>
<dbReference type="AlphaFoldDB" id="A0A1I8H2Y5"/>
<dbReference type="WBParaSite" id="maker-uti_cns_0004041-snap-gene-0.3-mRNA-1">
    <property type="protein sequence ID" value="maker-uti_cns_0004041-snap-gene-0.3-mRNA-1"/>
    <property type="gene ID" value="maker-uti_cns_0004041-snap-gene-0.3"/>
</dbReference>
<reference evidence="4" key="1">
    <citation type="submission" date="2016-11" db="UniProtKB">
        <authorList>
            <consortium name="WormBaseParasite"/>
        </authorList>
    </citation>
    <scope>IDENTIFICATION</scope>
</reference>
<accession>A0A1I8H2Y5</accession>
<keyword evidence="1" id="KW-0813">Transport</keyword>
<keyword evidence="3" id="KW-1185">Reference proteome</keyword>
<keyword evidence="1" id="KW-0408">Iron</keyword>
<dbReference type="InterPro" id="IPR009050">
    <property type="entry name" value="Globin-like_sf"/>
</dbReference>
<proteinExistence type="inferred from homology"/>
<dbReference type="InterPro" id="IPR000971">
    <property type="entry name" value="Globin"/>
</dbReference>
<evidence type="ECO:0000313" key="4">
    <source>
        <dbReference type="WBParaSite" id="maker-uti_cns_0004041-snap-gene-0.3-mRNA-1"/>
    </source>
</evidence>
<comment type="similarity">
    <text evidence="1">Belongs to the globin family.</text>
</comment>
<name>A0A1I8H2Y5_9PLAT</name>
<protein>
    <submittedName>
        <fullName evidence="4">GLOBIN domain-containing protein</fullName>
    </submittedName>
</protein>
<keyword evidence="1" id="KW-0479">Metal-binding</keyword>
<dbReference type="GO" id="GO:0019825">
    <property type="term" value="F:oxygen binding"/>
    <property type="evidence" value="ECO:0007669"/>
    <property type="project" value="InterPro"/>
</dbReference>
<feature type="domain" description="Globin" evidence="2">
    <location>
        <begin position="17"/>
        <end position="64"/>
    </location>
</feature>
<organism evidence="3 4">
    <name type="scientific">Macrostomum lignano</name>
    <dbReference type="NCBI Taxonomy" id="282301"/>
    <lineage>
        <taxon>Eukaryota</taxon>
        <taxon>Metazoa</taxon>
        <taxon>Spiralia</taxon>
        <taxon>Lophotrochozoa</taxon>
        <taxon>Platyhelminthes</taxon>
        <taxon>Rhabditophora</taxon>
        <taxon>Macrostomorpha</taxon>
        <taxon>Macrostomida</taxon>
        <taxon>Macrostomidae</taxon>
        <taxon>Macrostomum</taxon>
    </lineage>
</organism>
<sequence>MRDAAQGDLVVLPVSAARLFKSNQDLQAMFLKFSKLELSDNIRDNGDLALHGQIVMGILDEAIAMEQPFLEAVRITLADRFNDSIAQIYAKTICYVLQEMEDAFNESE</sequence>
<dbReference type="GO" id="GO:0005344">
    <property type="term" value="F:oxygen carrier activity"/>
    <property type="evidence" value="ECO:0007669"/>
    <property type="project" value="UniProtKB-KW"/>
</dbReference>
<evidence type="ECO:0000313" key="3">
    <source>
        <dbReference type="Proteomes" id="UP000095280"/>
    </source>
</evidence>
<dbReference type="InterPro" id="IPR012292">
    <property type="entry name" value="Globin/Proto"/>
</dbReference>
<dbReference type="Proteomes" id="UP000095280">
    <property type="component" value="Unplaced"/>
</dbReference>